<protein>
    <submittedName>
        <fullName evidence="1">Uncharacterized protein</fullName>
    </submittedName>
</protein>
<sequence length="56" mass="6245">MILTTNRHPQPRPVFSQHQDGRQGIIIADGINIPLQNSSVMYGMQTLLACYCTSDL</sequence>
<evidence type="ECO:0000313" key="1">
    <source>
        <dbReference type="EMBL" id="KAK2143784.1"/>
    </source>
</evidence>
<evidence type="ECO:0000313" key="2">
    <source>
        <dbReference type="Proteomes" id="UP001208570"/>
    </source>
</evidence>
<dbReference type="AlphaFoldDB" id="A0AAD9MUT5"/>
<dbReference type="Proteomes" id="UP001208570">
    <property type="component" value="Unassembled WGS sequence"/>
</dbReference>
<reference evidence="1" key="1">
    <citation type="journal article" date="2023" name="Mol. Biol. Evol.">
        <title>Third-Generation Sequencing Reveals the Adaptive Role of the Epigenome in Three Deep-Sea Polychaetes.</title>
        <authorList>
            <person name="Perez M."/>
            <person name="Aroh O."/>
            <person name="Sun Y."/>
            <person name="Lan Y."/>
            <person name="Juniper S.K."/>
            <person name="Young C.R."/>
            <person name="Angers B."/>
            <person name="Qian P.Y."/>
        </authorList>
    </citation>
    <scope>NUCLEOTIDE SEQUENCE</scope>
    <source>
        <strain evidence="1">P08H-3</strain>
    </source>
</reference>
<proteinExistence type="predicted"/>
<feature type="non-terminal residue" evidence="1">
    <location>
        <position position="56"/>
    </location>
</feature>
<keyword evidence="2" id="KW-1185">Reference proteome</keyword>
<gene>
    <name evidence="1" type="ORF">LSH36_814g03032</name>
</gene>
<dbReference type="EMBL" id="JAODUP010000814">
    <property type="protein sequence ID" value="KAK2143784.1"/>
    <property type="molecule type" value="Genomic_DNA"/>
</dbReference>
<accession>A0AAD9MUT5</accession>
<name>A0AAD9MUT5_9ANNE</name>
<organism evidence="1 2">
    <name type="scientific">Paralvinella palmiformis</name>
    <dbReference type="NCBI Taxonomy" id="53620"/>
    <lineage>
        <taxon>Eukaryota</taxon>
        <taxon>Metazoa</taxon>
        <taxon>Spiralia</taxon>
        <taxon>Lophotrochozoa</taxon>
        <taxon>Annelida</taxon>
        <taxon>Polychaeta</taxon>
        <taxon>Sedentaria</taxon>
        <taxon>Canalipalpata</taxon>
        <taxon>Terebellida</taxon>
        <taxon>Terebelliformia</taxon>
        <taxon>Alvinellidae</taxon>
        <taxon>Paralvinella</taxon>
    </lineage>
</organism>
<comment type="caution">
    <text evidence="1">The sequence shown here is derived from an EMBL/GenBank/DDBJ whole genome shotgun (WGS) entry which is preliminary data.</text>
</comment>